<dbReference type="EMBL" id="MPDK01000032">
    <property type="protein sequence ID" value="PWI56639.1"/>
    <property type="molecule type" value="Genomic_DNA"/>
</dbReference>
<sequence>MKNNLAIAGDSPSAVVQAMQQVLNAVPGLVYAQAILGVVIVVLLVRGVYKAAVSKNVKLVYLEISFGALALLEVFDPLFIPNVLANILMLFKL</sequence>
<accession>A0A2U3D5V2</accession>
<keyword evidence="1" id="KW-0812">Transmembrane</keyword>
<evidence type="ECO:0000256" key="1">
    <source>
        <dbReference type="SAM" id="Phobius"/>
    </source>
</evidence>
<comment type="caution">
    <text evidence="2">The sequence shown here is derived from an EMBL/GenBank/DDBJ whole genome shotgun (WGS) entry which is preliminary data.</text>
</comment>
<feature type="transmembrane region" description="Helical" evidence="1">
    <location>
        <begin position="61"/>
        <end position="80"/>
    </location>
</feature>
<dbReference type="Proteomes" id="UP000245380">
    <property type="component" value="Unassembled WGS sequence"/>
</dbReference>
<proteinExistence type="predicted"/>
<evidence type="ECO:0000313" key="2">
    <source>
        <dbReference type="EMBL" id="PWI56639.1"/>
    </source>
</evidence>
<feature type="transmembrane region" description="Helical" evidence="1">
    <location>
        <begin position="29"/>
        <end position="49"/>
    </location>
</feature>
<dbReference type="RefSeq" id="WP_109431589.1">
    <property type="nucleotide sequence ID" value="NZ_MPDK01000032.1"/>
</dbReference>
<evidence type="ECO:0000313" key="3">
    <source>
        <dbReference type="Proteomes" id="UP000245380"/>
    </source>
</evidence>
<organism evidence="2 3">
    <name type="scientific">Sulfoacidibacillus thermotolerans</name>
    <name type="common">Acidibacillus sulfuroxidans</name>
    <dbReference type="NCBI Taxonomy" id="1765684"/>
    <lineage>
        <taxon>Bacteria</taxon>
        <taxon>Bacillati</taxon>
        <taxon>Bacillota</taxon>
        <taxon>Bacilli</taxon>
        <taxon>Bacillales</taxon>
        <taxon>Alicyclobacillaceae</taxon>
        <taxon>Sulfoacidibacillus</taxon>
    </lineage>
</organism>
<protein>
    <submittedName>
        <fullName evidence="2">Uncharacterized protein</fullName>
    </submittedName>
</protein>
<dbReference type="AlphaFoldDB" id="A0A2U3D5V2"/>
<gene>
    <name evidence="2" type="ORF">BM613_12725</name>
</gene>
<keyword evidence="3" id="KW-1185">Reference proteome</keyword>
<name>A0A2U3D5V2_SULT2</name>
<keyword evidence="1" id="KW-0472">Membrane</keyword>
<reference evidence="2 3" key="1">
    <citation type="submission" date="2016-11" db="EMBL/GenBank/DDBJ databases">
        <title>Comparative genomics of Acidibacillus ferroxidans species.</title>
        <authorList>
            <person name="Oliveira G."/>
            <person name="Nunes G."/>
            <person name="Oliveira R."/>
            <person name="Araujo F."/>
            <person name="Salim A."/>
            <person name="Scholte L."/>
            <person name="Morais D."/>
            <person name="Nancucheo I."/>
            <person name="Johnson D.B."/>
            <person name="Grail B."/>
            <person name="Bittencourt J."/>
            <person name="Valadares R."/>
        </authorList>
    </citation>
    <scope>NUCLEOTIDE SEQUENCE [LARGE SCALE GENOMIC DNA]</scope>
    <source>
        <strain evidence="2 3">Y002</strain>
    </source>
</reference>
<keyword evidence="1" id="KW-1133">Transmembrane helix</keyword>